<dbReference type="InterPro" id="IPR007361">
    <property type="entry name" value="DUF427"/>
</dbReference>
<dbReference type="PANTHER" id="PTHR43058:SF1">
    <property type="entry name" value="DUF427 DOMAIN-CONTAINING PROTEIN"/>
    <property type="match status" value="1"/>
</dbReference>
<sequence>MSAQTESVWDYPRPPAVDTSGGEHVVIRVGGQTIAETVAAIRVLETSHPPTYYLPLGAFVTGVLQPARDNRRTTCEFKGSATYFDLVVDGTRLSRAAWTYPDPTPAFREIADYAAVMPSAIDGATDPADGCYVDDERVQPQEGDFYGGWITSRVRGPFKGAAGTQGW</sequence>
<dbReference type="OrthoDB" id="285364at2"/>
<protein>
    <recommendedName>
        <fullName evidence="1">DUF427 domain-containing protein</fullName>
    </recommendedName>
</protein>
<comment type="caution">
    <text evidence="2">The sequence shown here is derived from an EMBL/GenBank/DDBJ whole genome shotgun (WGS) entry which is preliminary data.</text>
</comment>
<dbReference type="RefSeq" id="WP_058892286.1">
    <property type="nucleotide sequence ID" value="NZ_LQBL01000031.1"/>
</dbReference>
<evidence type="ECO:0000259" key="1">
    <source>
        <dbReference type="Pfam" id="PF04248"/>
    </source>
</evidence>
<dbReference type="Pfam" id="PF04248">
    <property type="entry name" value="NTP_transf_9"/>
    <property type="match status" value="1"/>
</dbReference>
<reference evidence="2 3" key="1">
    <citation type="submission" date="2015-12" db="EMBL/GenBank/DDBJ databases">
        <title>Serinicoccus chungangenesis strain CD08_5 genome sequencing and assembly.</title>
        <authorList>
            <person name="Chander A.M."/>
            <person name="Kaur G."/>
            <person name="Nair G.R."/>
            <person name="Dhawan D.K."/>
            <person name="Kochhar R.K."/>
            <person name="Mayilraj S."/>
            <person name="Bhadada S.K."/>
        </authorList>
    </citation>
    <scope>NUCLEOTIDE SEQUENCE [LARGE SCALE GENOMIC DNA]</scope>
    <source>
        <strain evidence="2 3">CD08_5</strain>
    </source>
</reference>
<organism evidence="2 3">
    <name type="scientific">Serinicoccus chungangensis</name>
    <dbReference type="NCBI Taxonomy" id="767452"/>
    <lineage>
        <taxon>Bacteria</taxon>
        <taxon>Bacillati</taxon>
        <taxon>Actinomycetota</taxon>
        <taxon>Actinomycetes</taxon>
        <taxon>Micrococcales</taxon>
        <taxon>Ornithinimicrobiaceae</taxon>
        <taxon>Serinicoccus</taxon>
    </lineage>
</organism>
<dbReference type="STRING" id="767452.AVL62_08670"/>
<keyword evidence="3" id="KW-1185">Reference proteome</keyword>
<feature type="domain" description="DUF427" evidence="1">
    <location>
        <begin position="25"/>
        <end position="118"/>
    </location>
</feature>
<dbReference type="Gene3D" id="2.170.150.40">
    <property type="entry name" value="Domain of unknown function (DUF427)"/>
    <property type="match status" value="1"/>
</dbReference>
<dbReference type="Proteomes" id="UP000054837">
    <property type="component" value="Unassembled WGS sequence"/>
</dbReference>
<evidence type="ECO:0000313" key="2">
    <source>
        <dbReference type="EMBL" id="KUG51991.1"/>
    </source>
</evidence>
<name>A0A0W8I361_9MICO</name>
<dbReference type="PANTHER" id="PTHR43058">
    <property type="entry name" value="SLR0655 PROTEIN"/>
    <property type="match status" value="1"/>
</dbReference>
<evidence type="ECO:0000313" key="3">
    <source>
        <dbReference type="Proteomes" id="UP000054837"/>
    </source>
</evidence>
<accession>A0A0W8I361</accession>
<proteinExistence type="predicted"/>
<gene>
    <name evidence="2" type="ORF">AVL62_08670</name>
</gene>
<dbReference type="AlphaFoldDB" id="A0A0W8I361"/>
<dbReference type="InterPro" id="IPR038694">
    <property type="entry name" value="DUF427_sf"/>
</dbReference>
<dbReference type="EMBL" id="LQBL01000031">
    <property type="protein sequence ID" value="KUG51991.1"/>
    <property type="molecule type" value="Genomic_DNA"/>
</dbReference>